<name>A0A3D2X2K0_9FIRM</name>
<comment type="caution">
    <text evidence="3">The sequence shown here is derived from an EMBL/GenBank/DDBJ whole genome shotgun (WGS) entry which is preliminary data.</text>
</comment>
<dbReference type="EMBL" id="DPVV01000015">
    <property type="protein sequence ID" value="HCL00863.1"/>
    <property type="molecule type" value="Genomic_DNA"/>
</dbReference>
<dbReference type="PANTHER" id="PTHR30033:SF1">
    <property type="entry name" value="FLAGELLAR HOOK-ASSOCIATED PROTEIN 1"/>
    <property type="match status" value="1"/>
</dbReference>
<feature type="non-terminal residue" evidence="3">
    <location>
        <position position="1"/>
    </location>
</feature>
<proteinExistence type="inferred from homology"/>
<feature type="domain" description="Flagellar basal-body/hook protein C-terminal" evidence="2">
    <location>
        <begin position="13"/>
        <end position="47"/>
    </location>
</feature>
<dbReference type="Proteomes" id="UP000262969">
    <property type="component" value="Unassembled WGS sequence"/>
</dbReference>
<dbReference type="GO" id="GO:0005198">
    <property type="term" value="F:structural molecule activity"/>
    <property type="evidence" value="ECO:0007669"/>
    <property type="project" value="InterPro"/>
</dbReference>
<dbReference type="InterPro" id="IPR002371">
    <property type="entry name" value="FlgK"/>
</dbReference>
<sequence length="51" mass="5759">VTSIDNQRQSVLGVASDDELTSLIKFQHAYNAAARYINVIDQMLEHIVTRI</sequence>
<gene>
    <name evidence="3" type="ORF">DHW61_00310</name>
</gene>
<accession>A0A3D2X2K0</accession>
<comment type="similarity">
    <text evidence="1">Belongs to the flagella basal body rod proteins family.</text>
</comment>
<protein>
    <recommendedName>
        <fullName evidence="2">Flagellar basal-body/hook protein C-terminal domain-containing protein</fullName>
    </recommendedName>
</protein>
<dbReference type="GO" id="GO:0009424">
    <property type="term" value="C:bacterial-type flagellum hook"/>
    <property type="evidence" value="ECO:0007669"/>
    <property type="project" value="InterPro"/>
</dbReference>
<dbReference type="AlphaFoldDB" id="A0A3D2X2K0"/>
<reference evidence="3 4" key="1">
    <citation type="journal article" date="2018" name="Nat. Biotechnol.">
        <title>A standardized bacterial taxonomy based on genome phylogeny substantially revises the tree of life.</title>
        <authorList>
            <person name="Parks D.H."/>
            <person name="Chuvochina M."/>
            <person name="Waite D.W."/>
            <person name="Rinke C."/>
            <person name="Skarshewski A."/>
            <person name="Chaumeil P.A."/>
            <person name="Hugenholtz P."/>
        </authorList>
    </citation>
    <scope>NUCLEOTIDE SEQUENCE [LARGE SCALE GENOMIC DNA]</scope>
    <source>
        <strain evidence="3">UBA11728</strain>
    </source>
</reference>
<dbReference type="PANTHER" id="PTHR30033">
    <property type="entry name" value="FLAGELLAR HOOK-ASSOCIATED PROTEIN 1"/>
    <property type="match status" value="1"/>
</dbReference>
<evidence type="ECO:0000313" key="4">
    <source>
        <dbReference type="Proteomes" id="UP000262969"/>
    </source>
</evidence>
<organism evidence="3 4">
    <name type="scientific">Lachnoclostridium phytofermentans</name>
    <dbReference type="NCBI Taxonomy" id="66219"/>
    <lineage>
        <taxon>Bacteria</taxon>
        <taxon>Bacillati</taxon>
        <taxon>Bacillota</taxon>
        <taxon>Clostridia</taxon>
        <taxon>Lachnospirales</taxon>
        <taxon>Lachnospiraceae</taxon>
    </lineage>
</organism>
<dbReference type="Pfam" id="PF06429">
    <property type="entry name" value="Flg_bbr_C"/>
    <property type="match status" value="1"/>
</dbReference>
<evidence type="ECO:0000313" key="3">
    <source>
        <dbReference type="EMBL" id="HCL00863.1"/>
    </source>
</evidence>
<dbReference type="GO" id="GO:0044780">
    <property type="term" value="P:bacterial-type flagellum assembly"/>
    <property type="evidence" value="ECO:0007669"/>
    <property type="project" value="InterPro"/>
</dbReference>
<evidence type="ECO:0000259" key="2">
    <source>
        <dbReference type="Pfam" id="PF06429"/>
    </source>
</evidence>
<dbReference type="SUPFAM" id="SSF64518">
    <property type="entry name" value="Phase 1 flagellin"/>
    <property type="match status" value="1"/>
</dbReference>
<evidence type="ECO:0000256" key="1">
    <source>
        <dbReference type="ARBA" id="ARBA00009677"/>
    </source>
</evidence>
<dbReference type="InterPro" id="IPR010930">
    <property type="entry name" value="Flg_bb/hook_C_dom"/>
</dbReference>